<dbReference type="OrthoDB" id="20822at2759"/>
<evidence type="ECO:0000256" key="6">
    <source>
        <dbReference type="ARBA" id="ARBA00058385"/>
    </source>
</evidence>
<evidence type="ECO:0000256" key="3">
    <source>
        <dbReference type="ARBA" id="ARBA00023203"/>
    </source>
</evidence>
<evidence type="ECO:0000256" key="5">
    <source>
        <dbReference type="ARBA" id="ARBA00038052"/>
    </source>
</evidence>
<dbReference type="PROSITE" id="PS51263">
    <property type="entry name" value="ADF_H"/>
    <property type="match status" value="2"/>
</dbReference>
<sequence>MSTSAEFVDGANFVEAIHSVRDDSTGDKYVLVQHMDGNPNKLTVVRTGQDPTEIASYLDDTQAMYALARYESTFDMSNTIKFVYFRWMGDKIPFGKRGRYGVVHGSIEEKFNPYHLMIETSSRDDFDTDKILQQLEENTGKKSKVLETKTPGMQERGFTNSQLPQKRVLPQQSSVAAPEVSKIGGRIDITSDVMCALGRVRKDDDDTRWMLAEYETAKGPVTCTGQGSGDLSELKESLDDAKVMYGLYRVTDTVDDITTVKFVYIQWVGCNVKPMMRAKISTNKGIIEENFAPFHVNIFATELSDLSERIIMDKVTAASGTMSHVK</sequence>
<dbReference type="InterPro" id="IPR002108">
    <property type="entry name" value="ADF-H"/>
</dbReference>
<dbReference type="GO" id="GO:0051015">
    <property type="term" value="F:actin filament binding"/>
    <property type="evidence" value="ECO:0007669"/>
    <property type="project" value="TreeGrafter"/>
</dbReference>
<dbReference type="SMART" id="SM00102">
    <property type="entry name" value="ADF"/>
    <property type="match status" value="2"/>
</dbReference>
<dbReference type="Pfam" id="PF00241">
    <property type="entry name" value="Cofilin_ADF"/>
    <property type="match status" value="2"/>
</dbReference>
<dbReference type="GO" id="GO:0030833">
    <property type="term" value="P:regulation of actin filament polymerization"/>
    <property type="evidence" value="ECO:0007669"/>
    <property type="project" value="TreeGrafter"/>
</dbReference>
<accession>A0A8B8DFE8</accession>
<dbReference type="InterPro" id="IPR029006">
    <property type="entry name" value="ADF-H/Gelsolin-like_dom_sf"/>
</dbReference>
<dbReference type="AlphaFoldDB" id="A0A8B8DFE8"/>
<proteinExistence type="inferred from homology"/>
<evidence type="ECO:0000256" key="4">
    <source>
        <dbReference type="ARBA" id="ARBA00023212"/>
    </source>
</evidence>
<evidence type="ECO:0000313" key="16">
    <source>
        <dbReference type="RefSeq" id="XP_022326744.1"/>
    </source>
</evidence>
<keyword evidence="10" id="KW-1185">Reference proteome</keyword>
<comment type="subunit">
    <text evidence="7">Interacts with 5-lipoxygenase (ALOX5/5LO) in a calcium-independent manner. Binds to F-actin with a stoichiometry of 1:2.</text>
</comment>
<evidence type="ECO:0000313" key="14">
    <source>
        <dbReference type="RefSeq" id="XP_022326741.1"/>
    </source>
</evidence>
<comment type="similarity">
    <text evidence="5">Belongs to the actin-binding proteins ADF family. Coactosin subfamily.</text>
</comment>
<dbReference type="RefSeq" id="XP_022326742.1">
    <property type="nucleotide sequence ID" value="XM_022471034.1"/>
</dbReference>
<evidence type="ECO:0000313" key="13">
    <source>
        <dbReference type="RefSeq" id="XP_022326426.1"/>
    </source>
</evidence>
<evidence type="ECO:0000313" key="15">
    <source>
        <dbReference type="RefSeq" id="XP_022326742.1"/>
    </source>
</evidence>
<feature type="domain" description="ADF-H" evidence="9">
    <location>
        <begin position="184"/>
        <end position="316"/>
    </location>
</feature>
<dbReference type="PANTHER" id="PTHR10829:SF56">
    <property type="entry name" value="ADF-H DOMAIN-CONTAINING PROTEIN"/>
    <property type="match status" value="1"/>
</dbReference>
<dbReference type="Proteomes" id="UP000694844">
    <property type="component" value="Chromosome 3"/>
</dbReference>
<dbReference type="KEGG" id="cvn:111126410"/>
<dbReference type="RefSeq" id="XP_022326425.1">
    <property type="nucleotide sequence ID" value="XM_022470717.1"/>
</dbReference>
<evidence type="ECO:0000259" key="9">
    <source>
        <dbReference type="PROSITE" id="PS51263"/>
    </source>
</evidence>
<evidence type="ECO:0000256" key="7">
    <source>
        <dbReference type="ARBA" id="ARBA00062335"/>
    </source>
</evidence>
<dbReference type="KEGG" id="cvn:111126230"/>
<dbReference type="RefSeq" id="XP_022326426.1">
    <property type="nucleotide sequence ID" value="XM_022470718.1"/>
</dbReference>
<gene>
    <name evidence="11 12 13" type="primary">LOC111126230</name>
    <name evidence="14 15 16" type="synonym">LOC111126410</name>
</gene>
<feature type="domain" description="ADF-H" evidence="9">
    <location>
        <begin position="5"/>
        <end position="136"/>
    </location>
</feature>
<dbReference type="RefSeq" id="XP_022326744.1">
    <property type="nucleotide sequence ID" value="XM_022471036.1"/>
</dbReference>
<evidence type="ECO:0000313" key="11">
    <source>
        <dbReference type="RefSeq" id="XP_022326424.1"/>
    </source>
</evidence>
<dbReference type="GO" id="GO:0030427">
    <property type="term" value="C:site of polarized growth"/>
    <property type="evidence" value="ECO:0007669"/>
    <property type="project" value="TreeGrafter"/>
</dbReference>
<evidence type="ECO:0000256" key="1">
    <source>
        <dbReference type="ARBA" id="ARBA00004245"/>
    </source>
</evidence>
<dbReference type="SUPFAM" id="SSF55753">
    <property type="entry name" value="Actin depolymerizing proteins"/>
    <property type="match status" value="2"/>
</dbReference>
<evidence type="ECO:0000313" key="12">
    <source>
        <dbReference type="RefSeq" id="XP_022326425.1"/>
    </source>
</evidence>
<evidence type="ECO:0000313" key="10">
    <source>
        <dbReference type="Proteomes" id="UP000694844"/>
    </source>
</evidence>
<dbReference type="FunFam" id="3.40.20.10:FF:000018">
    <property type="entry name" value="Coactosin-like 1"/>
    <property type="match status" value="2"/>
</dbReference>
<keyword evidence="3" id="KW-0009">Actin-binding</keyword>
<dbReference type="CDD" id="cd11282">
    <property type="entry name" value="ADF_coactosin_like"/>
    <property type="match status" value="1"/>
</dbReference>
<organism evidence="10 12">
    <name type="scientific">Crassostrea virginica</name>
    <name type="common">Eastern oyster</name>
    <dbReference type="NCBI Taxonomy" id="6565"/>
    <lineage>
        <taxon>Eukaryota</taxon>
        <taxon>Metazoa</taxon>
        <taxon>Spiralia</taxon>
        <taxon>Lophotrochozoa</taxon>
        <taxon>Mollusca</taxon>
        <taxon>Bivalvia</taxon>
        <taxon>Autobranchia</taxon>
        <taxon>Pteriomorphia</taxon>
        <taxon>Ostreida</taxon>
        <taxon>Ostreoidea</taxon>
        <taxon>Ostreidae</taxon>
        <taxon>Crassostrea</taxon>
    </lineage>
</organism>
<dbReference type="PANTHER" id="PTHR10829">
    <property type="entry name" value="CORTACTIN AND DREBRIN"/>
    <property type="match status" value="1"/>
</dbReference>
<dbReference type="RefSeq" id="XP_022326424.1">
    <property type="nucleotide sequence ID" value="XM_022470716.1"/>
</dbReference>
<dbReference type="GO" id="GO:0030864">
    <property type="term" value="C:cortical actin cytoskeleton"/>
    <property type="evidence" value="ECO:0007669"/>
    <property type="project" value="TreeGrafter"/>
</dbReference>
<comment type="function">
    <text evidence="6">Binds to F-actin in a calcium-independent manner. Has no direct effect on actin depolymerization. Acts as a chaperone for ALOX5 (5LO), influencing both its stability and activity in leukotrienes synthesis.</text>
</comment>
<dbReference type="RefSeq" id="XP_022326741.1">
    <property type="nucleotide sequence ID" value="XM_022471033.1"/>
</dbReference>
<name>A0A8B8DFE8_CRAVI</name>
<dbReference type="GO" id="GO:0005884">
    <property type="term" value="C:actin filament"/>
    <property type="evidence" value="ECO:0007669"/>
    <property type="project" value="TreeGrafter"/>
</dbReference>
<dbReference type="GeneID" id="111126230"/>
<keyword evidence="2" id="KW-0963">Cytoplasm</keyword>
<reference evidence="11 12" key="1">
    <citation type="submission" date="2025-04" db="UniProtKB">
        <authorList>
            <consortium name="RefSeq"/>
        </authorList>
    </citation>
    <scope>IDENTIFICATION</scope>
    <source>
        <tissue evidence="11 12">Whole sample</tissue>
    </source>
</reference>
<dbReference type="Gene3D" id="3.40.20.10">
    <property type="entry name" value="Severin"/>
    <property type="match status" value="2"/>
</dbReference>
<keyword evidence="4" id="KW-0206">Cytoskeleton</keyword>
<protein>
    <recommendedName>
        <fullName evidence="8">Coactosin-like protein</fullName>
    </recommendedName>
</protein>
<comment type="subcellular location">
    <subcellularLocation>
        <location evidence="1">Cytoplasm</location>
        <location evidence="1">Cytoskeleton</location>
    </subcellularLocation>
</comment>
<evidence type="ECO:0000256" key="2">
    <source>
        <dbReference type="ARBA" id="ARBA00022490"/>
    </source>
</evidence>
<evidence type="ECO:0000256" key="8">
    <source>
        <dbReference type="ARBA" id="ARBA00068121"/>
    </source>
</evidence>